<gene>
    <name evidence="1" type="ORF">LTS18_004266</name>
</gene>
<accession>A0ACC3DZQ2</accession>
<evidence type="ECO:0000313" key="1">
    <source>
        <dbReference type="EMBL" id="KAK3082354.1"/>
    </source>
</evidence>
<proteinExistence type="predicted"/>
<keyword evidence="2" id="KW-1185">Reference proteome</keyword>
<evidence type="ECO:0000313" key="2">
    <source>
        <dbReference type="Proteomes" id="UP001186974"/>
    </source>
</evidence>
<dbReference type="EMBL" id="JAWDJW010000001">
    <property type="protein sequence ID" value="KAK3082354.1"/>
    <property type="molecule type" value="Genomic_DNA"/>
</dbReference>
<sequence>MGIFSFLPGVEIDILVNGEPLKEYDEPPDIDNGEPKTIVKYIEAVSGSNFEIRLRLNSAYQHRGHGVTTKIFLDGVYVQTPIFPQKMIKRLSVKSLTETVQGEIHGSENDWKVAKFSFANLEIAALKSPYVVKRTPEPVPLEERPIEELTHAELIECLRRQEDRNADPQRVKREVKRERTTFEGDGEVSVVPGRARKAARKSEEVIDLSD</sequence>
<name>A0ACC3DZQ2_9PEZI</name>
<comment type="caution">
    <text evidence="1">The sequence shown here is derived from an EMBL/GenBank/DDBJ whole genome shotgun (WGS) entry which is preliminary data.</text>
</comment>
<organism evidence="1 2">
    <name type="scientific">Coniosporium uncinatum</name>
    <dbReference type="NCBI Taxonomy" id="93489"/>
    <lineage>
        <taxon>Eukaryota</taxon>
        <taxon>Fungi</taxon>
        <taxon>Dikarya</taxon>
        <taxon>Ascomycota</taxon>
        <taxon>Pezizomycotina</taxon>
        <taxon>Dothideomycetes</taxon>
        <taxon>Dothideomycetes incertae sedis</taxon>
        <taxon>Coniosporium</taxon>
    </lineage>
</organism>
<reference evidence="1" key="1">
    <citation type="submission" date="2024-09" db="EMBL/GenBank/DDBJ databases">
        <title>Black Yeasts Isolated from many extreme environments.</title>
        <authorList>
            <person name="Coleine C."/>
            <person name="Stajich J.E."/>
            <person name="Selbmann L."/>
        </authorList>
    </citation>
    <scope>NUCLEOTIDE SEQUENCE</scope>
    <source>
        <strain evidence="1">CCFEE 5737</strain>
    </source>
</reference>
<protein>
    <submittedName>
        <fullName evidence="1">Uncharacterized protein</fullName>
    </submittedName>
</protein>
<dbReference type="Proteomes" id="UP001186974">
    <property type="component" value="Unassembled WGS sequence"/>
</dbReference>